<gene>
    <name evidence="1" type="ORF">T1815_01631</name>
</gene>
<accession>A0A0M6X007</accession>
<reference evidence="2" key="1">
    <citation type="submission" date="2015-05" db="EMBL/GenBank/DDBJ databases">
        <authorList>
            <consortium name="Pathogen Informatics"/>
        </authorList>
    </citation>
    <scope>NUCLEOTIDE SEQUENCE [LARGE SCALE GENOMIC DNA]</scope>
    <source>
        <strain evidence="2">T1-815</strain>
    </source>
</reference>
<evidence type="ECO:0000313" key="1">
    <source>
        <dbReference type="EMBL" id="CRL42393.1"/>
    </source>
</evidence>
<dbReference type="PANTHER" id="PTHR36455">
    <property type="match status" value="1"/>
</dbReference>
<dbReference type="RefSeq" id="WP_055062808.1">
    <property type="nucleotide sequence ID" value="NZ_CVRQ01000069.1"/>
</dbReference>
<dbReference type="Proteomes" id="UP000049472">
    <property type="component" value="Unassembled WGS sequence"/>
</dbReference>
<protein>
    <submittedName>
        <fullName evidence="1">IS66 family element, Orf2</fullName>
    </submittedName>
</protein>
<dbReference type="EMBL" id="CVRQ01000069">
    <property type="protein sequence ID" value="CRL42393.1"/>
    <property type="molecule type" value="Genomic_DNA"/>
</dbReference>
<sequence>MLNNATGGFKKIYIACGQTDLRRGIEGLANIIRFQFQLDPYDKDTLFLFCGKKNTRIKGLLWEGDGFLLLYKRLDVGAFSWPRNTAEALEITSEQYKLLMEGFSIVAKRPITELTNPPRAI</sequence>
<dbReference type="NCBIfam" id="NF033819">
    <property type="entry name" value="IS66_TnpB"/>
    <property type="match status" value="1"/>
</dbReference>
<keyword evidence="2" id="KW-1185">Reference proteome</keyword>
<dbReference type="AlphaFoldDB" id="A0A0M6X007"/>
<organism evidence="1 2">
    <name type="scientific">Agathobacter rectalis</name>
    <dbReference type="NCBI Taxonomy" id="39491"/>
    <lineage>
        <taxon>Bacteria</taxon>
        <taxon>Bacillati</taxon>
        <taxon>Bacillota</taxon>
        <taxon>Clostridia</taxon>
        <taxon>Lachnospirales</taxon>
        <taxon>Lachnospiraceae</taxon>
        <taxon>Agathobacter</taxon>
    </lineage>
</organism>
<name>A0A0M6X007_9FIRM</name>
<proteinExistence type="predicted"/>
<dbReference type="PANTHER" id="PTHR36455:SF1">
    <property type="entry name" value="BLR8292 PROTEIN"/>
    <property type="match status" value="1"/>
</dbReference>
<evidence type="ECO:0000313" key="2">
    <source>
        <dbReference type="Proteomes" id="UP000049472"/>
    </source>
</evidence>
<dbReference type="InterPro" id="IPR008878">
    <property type="entry name" value="Transposase_IS66_Orf2"/>
</dbReference>
<dbReference type="Pfam" id="PF05717">
    <property type="entry name" value="TnpB_IS66"/>
    <property type="match status" value="1"/>
</dbReference>